<keyword evidence="23" id="KW-1185">Reference proteome</keyword>
<dbReference type="InterPro" id="IPR003661">
    <property type="entry name" value="HisK_dim/P_dom"/>
</dbReference>
<evidence type="ECO:0000256" key="16">
    <source>
        <dbReference type="PROSITE-ProRule" id="PRU00110"/>
    </source>
</evidence>
<evidence type="ECO:0000256" key="15">
    <source>
        <dbReference type="ARBA" id="ARBA00024867"/>
    </source>
</evidence>
<dbReference type="Pfam" id="PF02518">
    <property type="entry name" value="HATPase_c"/>
    <property type="match status" value="1"/>
</dbReference>
<keyword evidence="14 18" id="KW-0472">Membrane</keyword>
<dbReference type="SUPFAM" id="SSF103190">
    <property type="entry name" value="Sensory domain-like"/>
    <property type="match status" value="1"/>
</dbReference>
<proteinExistence type="predicted"/>
<accession>A0A845L8F6</accession>
<evidence type="ECO:0000256" key="13">
    <source>
        <dbReference type="ARBA" id="ARBA00023012"/>
    </source>
</evidence>
<dbReference type="InterPro" id="IPR001789">
    <property type="entry name" value="Sig_transdc_resp-reg_receiver"/>
</dbReference>
<dbReference type="EMBL" id="WXEY01000009">
    <property type="protein sequence ID" value="MZP30008.1"/>
    <property type="molecule type" value="Genomic_DNA"/>
</dbReference>
<dbReference type="FunFam" id="1.10.287.130:FF:000002">
    <property type="entry name" value="Two-component osmosensing histidine kinase"/>
    <property type="match status" value="1"/>
</dbReference>
<feature type="modified residue" description="4-aspartylphosphate" evidence="17">
    <location>
        <position position="672"/>
    </location>
</feature>
<feature type="transmembrane region" description="Helical" evidence="18">
    <location>
        <begin position="12"/>
        <end position="30"/>
    </location>
</feature>
<dbReference type="Pfam" id="PF00512">
    <property type="entry name" value="HisKA"/>
    <property type="match status" value="1"/>
</dbReference>
<comment type="catalytic activity">
    <reaction evidence="1">
        <text>ATP + protein L-histidine = ADP + protein N-phospho-L-histidine.</text>
        <dbReference type="EC" id="2.7.13.3"/>
    </reaction>
</comment>
<evidence type="ECO:0000256" key="1">
    <source>
        <dbReference type="ARBA" id="ARBA00000085"/>
    </source>
</evidence>
<dbReference type="SUPFAM" id="SSF55874">
    <property type="entry name" value="ATPase domain of HSP90 chaperone/DNA topoisomerase II/histidine kinase"/>
    <property type="match status" value="1"/>
</dbReference>
<dbReference type="PANTHER" id="PTHR45339">
    <property type="entry name" value="HYBRID SIGNAL TRANSDUCTION HISTIDINE KINASE J"/>
    <property type="match status" value="1"/>
</dbReference>
<keyword evidence="5" id="KW-1003">Cell membrane</keyword>
<dbReference type="SUPFAM" id="SSF52172">
    <property type="entry name" value="CheY-like"/>
    <property type="match status" value="1"/>
</dbReference>
<dbReference type="InterPro" id="IPR036641">
    <property type="entry name" value="HPT_dom_sf"/>
</dbReference>
<comment type="subcellular location">
    <subcellularLocation>
        <location evidence="2">Cell membrane</location>
        <topology evidence="2">Multi-pass membrane protein</topology>
    </subcellularLocation>
</comment>
<feature type="domain" description="Response regulatory" evidence="20">
    <location>
        <begin position="622"/>
        <end position="740"/>
    </location>
</feature>
<dbReference type="GO" id="GO:0000155">
    <property type="term" value="F:phosphorelay sensor kinase activity"/>
    <property type="evidence" value="ECO:0007669"/>
    <property type="project" value="InterPro"/>
</dbReference>
<evidence type="ECO:0000256" key="2">
    <source>
        <dbReference type="ARBA" id="ARBA00004651"/>
    </source>
</evidence>
<keyword evidence="6 17" id="KW-0597">Phosphoprotein</keyword>
<evidence type="ECO:0000256" key="18">
    <source>
        <dbReference type="SAM" id="Phobius"/>
    </source>
</evidence>
<reference evidence="22 23" key="1">
    <citation type="submission" date="2020-01" db="EMBL/GenBank/DDBJ databases">
        <title>Whole-genome sequence of Heliobacterium undosum DSM 13378.</title>
        <authorList>
            <person name="Kyndt J.A."/>
            <person name="Meyer T.E."/>
        </authorList>
    </citation>
    <scope>NUCLEOTIDE SEQUENCE [LARGE SCALE GENOMIC DNA]</scope>
    <source>
        <strain evidence="22 23">DSM 13378</strain>
    </source>
</reference>
<evidence type="ECO:0000256" key="14">
    <source>
        <dbReference type="ARBA" id="ARBA00023136"/>
    </source>
</evidence>
<evidence type="ECO:0000256" key="4">
    <source>
        <dbReference type="ARBA" id="ARBA00018672"/>
    </source>
</evidence>
<evidence type="ECO:0000256" key="6">
    <source>
        <dbReference type="ARBA" id="ARBA00022553"/>
    </source>
</evidence>
<keyword evidence="7" id="KW-0808">Transferase</keyword>
<dbReference type="OrthoDB" id="9803190at2"/>
<comment type="caution">
    <text evidence="22">The sequence shown here is derived from an EMBL/GenBank/DDBJ whole genome shotgun (WGS) entry which is preliminary data.</text>
</comment>
<dbReference type="Pfam" id="PF14827">
    <property type="entry name" value="dCache_3"/>
    <property type="match status" value="1"/>
</dbReference>
<evidence type="ECO:0000259" key="20">
    <source>
        <dbReference type="PROSITE" id="PS50110"/>
    </source>
</evidence>
<dbReference type="Proteomes" id="UP000463470">
    <property type="component" value="Unassembled WGS sequence"/>
</dbReference>
<dbReference type="Gene3D" id="3.40.50.2300">
    <property type="match status" value="1"/>
</dbReference>
<dbReference type="PROSITE" id="PS50110">
    <property type="entry name" value="RESPONSE_REGULATORY"/>
    <property type="match status" value="1"/>
</dbReference>
<evidence type="ECO:0000256" key="5">
    <source>
        <dbReference type="ARBA" id="ARBA00022475"/>
    </source>
</evidence>
<dbReference type="PANTHER" id="PTHR45339:SF1">
    <property type="entry name" value="HYBRID SIGNAL TRANSDUCTION HISTIDINE KINASE J"/>
    <property type="match status" value="1"/>
</dbReference>
<dbReference type="InterPro" id="IPR008207">
    <property type="entry name" value="Sig_transdc_His_kin_Hpt_dom"/>
</dbReference>
<dbReference type="SMART" id="SM00388">
    <property type="entry name" value="HisKA"/>
    <property type="match status" value="1"/>
</dbReference>
<dbReference type="InterPro" id="IPR004358">
    <property type="entry name" value="Sig_transdc_His_kin-like_C"/>
</dbReference>
<evidence type="ECO:0000256" key="11">
    <source>
        <dbReference type="ARBA" id="ARBA00022840"/>
    </source>
</evidence>
<dbReference type="InterPro" id="IPR036890">
    <property type="entry name" value="HATPase_C_sf"/>
</dbReference>
<dbReference type="GO" id="GO:0005886">
    <property type="term" value="C:plasma membrane"/>
    <property type="evidence" value="ECO:0007669"/>
    <property type="project" value="UniProtKB-SubCell"/>
</dbReference>
<dbReference type="PROSITE" id="PS50894">
    <property type="entry name" value="HPT"/>
    <property type="match status" value="1"/>
</dbReference>
<name>A0A845L8F6_9FIRM</name>
<dbReference type="GO" id="GO:0005524">
    <property type="term" value="F:ATP binding"/>
    <property type="evidence" value="ECO:0007669"/>
    <property type="project" value="UniProtKB-KW"/>
</dbReference>
<dbReference type="SUPFAM" id="SSF47384">
    <property type="entry name" value="Homodimeric domain of signal transducing histidine kinase"/>
    <property type="match status" value="1"/>
</dbReference>
<evidence type="ECO:0000259" key="21">
    <source>
        <dbReference type="PROSITE" id="PS50894"/>
    </source>
</evidence>
<dbReference type="CDD" id="cd17546">
    <property type="entry name" value="REC_hyHK_CKI1_RcsC-like"/>
    <property type="match status" value="1"/>
</dbReference>
<evidence type="ECO:0000256" key="7">
    <source>
        <dbReference type="ARBA" id="ARBA00022679"/>
    </source>
</evidence>
<dbReference type="Gene3D" id="3.30.565.10">
    <property type="entry name" value="Histidine kinase-like ATPase, C-terminal domain"/>
    <property type="match status" value="1"/>
</dbReference>
<keyword evidence="8 18" id="KW-0812">Transmembrane</keyword>
<dbReference type="Gene3D" id="1.20.120.160">
    <property type="entry name" value="HPT domain"/>
    <property type="match status" value="1"/>
</dbReference>
<evidence type="ECO:0000259" key="19">
    <source>
        <dbReference type="PROSITE" id="PS50109"/>
    </source>
</evidence>
<evidence type="ECO:0000256" key="9">
    <source>
        <dbReference type="ARBA" id="ARBA00022741"/>
    </source>
</evidence>
<dbReference type="SUPFAM" id="SSF47226">
    <property type="entry name" value="Histidine-containing phosphotransfer domain, HPT domain"/>
    <property type="match status" value="1"/>
</dbReference>
<dbReference type="EC" id="2.7.13.3" evidence="3"/>
<dbReference type="PRINTS" id="PR00344">
    <property type="entry name" value="BCTRLSENSOR"/>
</dbReference>
<feature type="domain" description="HPt" evidence="21">
    <location>
        <begin position="777"/>
        <end position="874"/>
    </location>
</feature>
<protein>
    <recommendedName>
        <fullName evidence="4">Stage 0 sporulation protein A homolog</fullName>
        <ecNumber evidence="3">2.7.13.3</ecNumber>
    </recommendedName>
</protein>
<organism evidence="22 23">
    <name type="scientific">Heliomicrobium undosum</name>
    <dbReference type="NCBI Taxonomy" id="121734"/>
    <lineage>
        <taxon>Bacteria</taxon>
        <taxon>Bacillati</taxon>
        <taxon>Bacillota</taxon>
        <taxon>Clostridia</taxon>
        <taxon>Eubacteriales</taxon>
        <taxon>Heliobacteriaceae</taxon>
        <taxon>Heliomicrobium</taxon>
    </lineage>
</organism>
<dbReference type="InterPro" id="IPR036097">
    <property type="entry name" value="HisK_dim/P_sf"/>
</dbReference>
<dbReference type="Pfam" id="PF01627">
    <property type="entry name" value="Hpt"/>
    <property type="match status" value="1"/>
</dbReference>
<dbReference type="InterPro" id="IPR005467">
    <property type="entry name" value="His_kinase_dom"/>
</dbReference>
<dbReference type="PROSITE" id="PS50109">
    <property type="entry name" value="HIS_KIN"/>
    <property type="match status" value="1"/>
</dbReference>
<dbReference type="SMART" id="SM00448">
    <property type="entry name" value="REC"/>
    <property type="match status" value="1"/>
</dbReference>
<evidence type="ECO:0000313" key="23">
    <source>
        <dbReference type="Proteomes" id="UP000463470"/>
    </source>
</evidence>
<comment type="function">
    <text evidence="15">May play the central regulatory role in sporulation. It may be an element of the effector pathway responsible for the activation of sporulation genes in response to nutritional stress. Spo0A may act in concert with spo0H (a sigma factor) to control the expression of some genes that are critical to the sporulation process.</text>
</comment>
<keyword evidence="11" id="KW-0067">ATP-binding</keyword>
<evidence type="ECO:0000256" key="8">
    <source>
        <dbReference type="ARBA" id="ARBA00022692"/>
    </source>
</evidence>
<dbReference type="Pfam" id="PF00072">
    <property type="entry name" value="Response_reg"/>
    <property type="match status" value="1"/>
</dbReference>
<keyword evidence="12 18" id="KW-1133">Transmembrane helix</keyword>
<dbReference type="InterPro" id="IPR029150">
    <property type="entry name" value="dCache_3"/>
</dbReference>
<dbReference type="SMART" id="SM00387">
    <property type="entry name" value="HATPase_c"/>
    <property type="match status" value="1"/>
</dbReference>
<dbReference type="InterPro" id="IPR011006">
    <property type="entry name" value="CheY-like_superfamily"/>
</dbReference>
<sequence>MDKRRMNSTQSIAMFFIAVIFGALYLLSVYEQNQRNQQVFLDVRLENFRHEVEASLNGYRVATKILEQEVLDKEEITRLLAQANQSAPEERAVYRNLLLNRMTGLYAELERFRFRQLHFHLKDGASFLRMHRPEQFGDNLFAVRDTVRMANTELRESIGFEEGKIFNGYRFVYPLFYQGEHVGSVEVSISFGSISEVLNQLFGSYSTFIIKENTVRETVFANEQDNYIDSDIHKDYVYDKQIQEMRLYNKSNMSVQEIQAINHAISKDVSVKIDSGESFALKAKVNGQFYVILFLQIKNIKGDPIAYLTSYEKNTTLSALQGNFERSVLFTIILLFALALFLKARFDAEKSNQAKSDFLATMSHEIRTPMNAVIAMNELLFDTPLNREQRKYASTIRNSARLLLAIIDDILDFSKLESGRYELEQIPIDLHEMIGSTIEMMEVQAAQKGLTLKCQIDPALPDQILGDPSRLRQIMINLLSNAVKFTNQGSVTVQVNKKAAPDGHEVILFAVTDTGIGMSSEVQEKLFSPFTQADATITRRYGGTGLGLAISQRLVQLMGGTIGVESKVGEGSTFWVELPLQQMNAGHESEVTGTGNAEKALTRRNMGTADAPGEEIDPEKLHILLVEDNPVNYEVARLHLEKLGLTSVQWAQNGLEAIEMKAQQDFALILMDCQMPELDGYEATRRIRLEEKHTHSTPIIAMTANALWEDRQRCLRAGMNDYIAKPIDRKTLREVLGRYLALPGKETTKRTIEERGLLPGNGEEQPVDFTILESFGSPAERREIYQVFLHETKEAIGNLKQYLKQGNLNEVFKIAHSIKSASAGVGAVRLARLLNSLEMMGRNPSEEDRFPHYQEFIEDIQREFDRVSRAIQQEARMATVQRGTTLS</sequence>
<dbReference type="InterPro" id="IPR029151">
    <property type="entry name" value="Sensor-like_sf"/>
</dbReference>
<dbReference type="CDD" id="cd16922">
    <property type="entry name" value="HATPase_EvgS-ArcB-TorS-like"/>
    <property type="match status" value="1"/>
</dbReference>
<feature type="domain" description="Histidine kinase" evidence="19">
    <location>
        <begin position="361"/>
        <end position="582"/>
    </location>
</feature>
<evidence type="ECO:0000256" key="3">
    <source>
        <dbReference type="ARBA" id="ARBA00012438"/>
    </source>
</evidence>
<dbReference type="FunFam" id="3.30.565.10:FF:000078">
    <property type="entry name" value="Two-component sensor histidine kinase"/>
    <property type="match status" value="1"/>
</dbReference>
<dbReference type="RefSeq" id="WP_161258501.1">
    <property type="nucleotide sequence ID" value="NZ_WXEY01000009.1"/>
</dbReference>
<keyword evidence="13" id="KW-0902">Two-component regulatory system</keyword>
<evidence type="ECO:0000256" key="12">
    <source>
        <dbReference type="ARBA" id="ARBA00022989"/>
    </source>
</evidence>
<evidence type="ECO:0000256" key="17">
    <source>
        <dbReference type="PROSITE-ProRule" id="PRU00169"/>
    </source>
</evidence>
<dbReference type="AlphaFoldDB" id="A0A845L8F6"/>
<dbReference type="CDD" id="cd00082">
    <property type="entry name" value="HisKA"/>
    <property type="match status" value="1"/>
</dbReference>
<keyword evidence="9" id="KW-0547">Nucleotide-binding</keyword>
<dbReference type="InterPro" id="IPR003594">
    <property type="entry name" value="HATPase_dom"/>
</dbReference>
<evidence type="ECO:0000313" key="22">
    <source>
        <dbReference type="EMBL" id="MZP30008.1"/>
    </source>
</evidence>
<evidence type="ECO:0000256" key="10">
    <source>
        <dbReference type="ARBA" id="ARBA00022777"/>
    </source>
</evidence>
<gene>
    <name evidence="22" type="ORF">GTO91_09855</name>
</gene>
<keyword evidence="10" id="KW-0418">Kinase</keyword>
<dbReference type="Gene3D" id="1.10.287.130">
    <property type="match status" value="1"/>
</dbReference>
<feature type="modified residue" description="Phosphohistidine" evidence="16">
    <location>
        <position position="816"/>
    </location>
</feature>